<evidence type="ECO:0000256" key="1">
    <source>
        <dbReference type="HAMAP-Rule" id="MF_01584"/>
    </source>
</evidence>
<keyword evidence="4" id="KW-1185">Reference proteome</keyword>
<accession>A0A840UUX9</accession>
<gene>
    <name evidence="3" type="ORF">HNQ81_003348</name>
</gene>
<protein>
    <submittedName>
        <fullName evidence="3">Uncharacterized protein</fullName>
    </submittedName>
</protein>
<name>A0A840UUX9_9BACT</name>
<dbReference type="AlphaFoldDB" id="A0A840UUX9"/>
<dbReference type="Proteomes" id="UP000539642">
    <property type="component" value="Unassembled WGS sequence"/>
</dbReference>
<evidence type="ECO:0000313" key="3">
    <source>
        <dbReference type="EMBL" id="MBB5349592.1"/>
    </source>
</evidence>
<comment type="caution">
    <text evidence="3">The sequence shown here is derived from an EMBL/GenBank/DDBJ whole genome shotgun (WGS) entry which is preliminary data.</text>
</comment>
<dbReference type="EMBL" id="JACHEO010000030">
    <property type="protein sequence ID" value="MBB5349592.1"/>
    <property type="molecule type" value="Genomic_DNA"/>
</dbReference>
<dbReference type="InterPro" id="IPR036388">
    <property type="entry name" value="WH-like_DNA-bd_sf"/>
</dbReference>
<reference evidence="3 4" key="1">
    <citation type="submission" date="2020-08" db="EMBL/GenBank/DDBJ databases">
        <title>Genomic Encyclopedia of Type Strains, Phase IV (KMG-IV): sequencing the most valuable type-strain genomes for metagenomic binning, comparative biology and taxonomic classification.</title>
        <authorList>
            <person name="Goeker M."/>
        </authorList>
    </citation>
    <scope>NUCLEOTIDE SEQUENCE [LARGE SCALE GENOMIC DNA]</scope>
    <source>
        <strain evidence="3 4">DSM 28570</strain>
    </source>
</reference>
<dbReference type="SUPFAM" id="SSF46785">
    <property type="entry name" value="Winged helix' DNA-binding domain"/>
    <property type="match status" value="2"/>
</dbReference>
<feature type="coiled-coil region" evidence="2">
    <location>
        <begin position="179"/>
        <end position="206"/>
    </location>
</feature>
<dbReference type="PANTHER" id="PTHR38768:SF1">
    <property type="entry name" value="UPF0502 PROTEIN YCEH"/>
    <property type="match status" value="1"/>
</dbReference>
<evidence type="ECO:0000256" key="2">
    <source>
        <dbReference type="SAM" id="Coils"/>
    </source>
</evidence>
<dbReference type="RefSeq" id="WP_183352378.1">
    <property type="nucleotide sequence ID" value="NZ_JACHEO010000030.1"/>
</dbReference>
<comment type="similarity">
    <text evidence="1">Belongs to the UPF0502 family.</text>
</comment>
<sequence length="216" mass="24647">MNITLNGIEIRVLGSLIEKELATPEYYPLSLNALANACNQKSNRSPVLSLNEDDIINALQSLKDKQIVCRSDATRVPKYWHNFVKQHNLIRREAALLCLLLLRGQQTAGELRSRTERLCSFESLEEVVQSLDSLLEIGFVRKLPRQPGQKEQRYSHLLAEEPEDLEQLCVEKDHTLSAADKYDDRISALENSVAYLKEELETLKDELLSFKKGKNP</sequence>
<dbReference type="PANTHER" id="PTHR38768">
    <property type="entry name" value="UPF0502 PROTEIN YCEH"/>
    <property type="match status" value="1"/>
</dbReference>
<dbReference type="InterPro" id="IPR036390">
    <property type="entry name" value="WH_DNA-bd_sf"/>
</dbReference>
<dbReference type="Gene3D" id="1.10.10.10">
    <property type="entry name" value="Winged helix-like DNA-binding domain superfamily/Winged helix DNA-binding domain"/>
    <property type="match status" value="2"/>
</dbReference>
<proteinExistence type="inferred from homology"/>
<dbReference type="InterPro" id="IPR007432">
    <property type="entry name" value="DUF480"/>
</dbReference>
<dbReference type="Pfam" id="PF04337">
    <property type="entry name" value="DUF480"/>
    <property type="match status" value="1"/>
</dbReference>
<organism evidence="3 4">
    <name type="scientific">Desulfoprunum benzoelyticum</name>
    <dbReference type="NCBI Taxonomy" id="1506996"/>
    <lineage>
        <taxon>Bacteria</taxon>
        <taxon>Pseudomonadati</taxon>
        <taxon>Thermodesulfobacteriota</taxon>
        <taxon>Desulfobulbia</taxon>
        <taxon>Desulfobulbales</taxon>
        <taxon>Desulfobulbaceae</taxon>
        <taxon>Desulfoprunum</taxon>
    </lineage>
</organism>
<evidence type="ECO:0000313" key="4">
    <source>
        <dbReference type="Proteomes" id="UP000539642"/>
    </source>
</evidence>
<dbReference type="HAMAP" id="MF_01584">
    <property type="entry name" value="UPF0502"/>
    <property type="match status" value="1"/>
</dbReference>
<keyword evidence="2" id="KW-0175">Coiled coil</keyword>